<evidence type="ECO:0000256" key="5">
    <source>
        <dbReference type="ARBA" id="ARBA00023125"/>
    </source>
</evidence>
<evidence type="ECO:0000256" key="7">
    <source>
        <dbReference type="HAMAP-Rule" id="MF_01008"/>
    </source>
</evidence>
<evidence type="ECO:0000256" key="4">
    <source>
        <dbReference type="ARBA" id="ARBA00023015"/>
    </source>
</evidence>
<dbReference type="PROSITE" id="PS51740">
    <property type="entry name" value="SPOVT_ABRB"/>
    <property type="match status" value="2"/>
</dbReference>
<dbReference type="Gene3D" id="3.40.1550.20">
    <property type="entry name" value="Transcriptional regulator MraZ domain"/>
    <property type="match status" value="1"/>
</dbReference>
<keyword evidence="4 7" id="KW-0805">Transcription regulation</keyword>
<dbReference type="InterPro" id="IPR003444">
    <property type="entry name" value="MraZ"/>
</dbReference>
<evidence type="ECO:0000256" key="1">
    <source>
        <dbReference type="ARBA" id="ARBA00013860"/>
    </source>
</evidence>
<evidence type="ECO:0000259" key="8">
    <source>
        <dbReference type="PROSITE" id="PS51740"/>
    </source>
</evidence>
<dbReference type="GO" id="GO:0000976">
    <property type="term" value="F:transcription cis-regulatory region binding"/>
    <property type="evidence" value="ECO:0007669"/>
    <property type="project" value="TreeGrafter"/>
</dbReference>
<reference evidence="9 10" key="1">
    <citation type="journal article" date="2015" name="Nature">
        <title>rRNA introns, odd ribosomes, and small enigmatic genomes across a large radiation of phyla.</title>
        <authorList>
            <person name="Brown C.T."/>
            <person name="Hug L.A."/>
            <person name="Thomas B.C."/>
            <person name="Sharon I."/>
            <person name="Castelle C.J."/>
            <person name="Singh A."/>
            <person name="Wilkins M.J."/>
            <person name="Williams K.H."/>
            <person name="Banfield J.F."/>
        </authorList>
    </citation>
    <scope>NUCLEOTIDE SEQUENCE [LARGE SCALE GENOMIC DNA]</scope>
</reference>
<dbReference type="PANTHER" id="PTHR34701">
    <property type="entry name" value="TRANSCRIPTIONAL REGULATOR MRAZ"/>
    <property type="match status" value="1"/>
</dbReference>
<sequence length="144" mass="16165">MFIGEYNHNLDEKGRLAVPSKFRVLLKGGAIVTRGLDNCLYLYPKKQWAKVAEKLAGLPTTSNPAARAYARSTLGGAMDVDFDNQGRIVLPEYLRNFSALKKKVVIVGLYDKLEIWNEENWNKYKTKAEKDNNSIAESLGELGI</sequence>
<name>A0A0G0PXE7_9BACT</name>
<keyword evidence="2 7" id="KW-0963">Cytoplasm</keyword>
<accession>A0A0G0PXE7</accession>
<dbReference type="CDD" id="cd16320">
    <property type="entry name" value="MraZ_N"/>
    <property type="match status" value="1"/>
</dbReference>
<keyword evidence="3" id="KW-0677">Repeat</keyword>
<dbReference type="AlphaFoldDB" id="A0A0G0PXE7"/>
<dbReference type="PATRIC" id="fig|1618642.3.peg.480"/>
<evidence type="ECO:0000313" key="10">
    <source>
        <dbReference type="Proteomes" id="UP000034137"/>
    </source>
</evidence>
<dbReference type="InterPro" id="IPR035644">
    <property type="entry name" value="MraZ_C"/>
</dbReference>
<evidence type="ECO:0000256" key="2">
    <source>
        <dbReference type="ARBA" id="ARBA00022490"/>
    </source>
</evidence>
<comment type="subcellular location">
    <subcellularLocation>
        <location evidence="7">Cytoplasm</location>
        <location evidence="7">Nucleoid</location>
    </subcellularLocation>
</comment>
<gene>
    <name evidence="7" type="primary">mraZ</name>
    <name evidence="9" type="ORF">UT64_C0022G0008</name>
</gene>
<dbReference type="InterPro" id="IPR037914">
    <property type="entry name" value="SpoVT-AbrB_sf"/>
</dbReference>
<evidence type="ECO:0000256" key="3">
    <source>
        <dbReference type="ARBA" id="ARBA00022737"/>
    </source>
</evidence>
<evidence type="ECO:0000256" key="6">
    <source>
        <dbReference type="ARBA" id="ARBA00023163"/>
    </source>
</evidence>
<dbReference type="GO" id="GO:0009295">
    <property type="term" value="C:nucleoid"/>
    <property type="evidence" value="ECO:0007669"/>
    <property type="project" value="UniProtKB-SubCell"/>
</dbReference>
<dbReference type="PANTHER" id="PTHR34701:SF1">
    <property type="entry name" value="TRANSCRIPTIONAL REGULATOR MRAZ"/>
    <property type="match status" value="1"/>
</dbReference>
<proteinExistence type="inferred from homology"/>
<keyword evidence="6 7" id="KW-0804">Transcription</keyword>
<comment type="subunit">
    <text evidence="7">Forms oligomers.</text>
</comment>
<keyword evidence="5 7" id="KW-0238">DNA-binding</keyword>
<dbReference type="InterPro" id="IPR038619">
    <property type="entry name" value="MraZ_sf"/>
</dbReference>
<dbReference type="HAMAP" id="MF_01008">
    <property type="entry name" value="MraZ"/>
    <property type="match status" value="1"/>
</dbReference>
<dbReference type="GO" id="GO:2000143">
    <property type="term" value="P:negative regulation of DNA-templated transcription initiation"/>
    <property type="evidence" value="ECO:0007669"/>
    <property type="project" value="TreeGrafter"/>
</dbReference>
<protein>
    <recommendedName>
        <fullName evidence="1 7">Transcriptional regulator MraZ</fullName>
    </recommendedName>
</protein>
<dbReference type="EMBL" id="LBXO01000022">
    <property type="protein sequence ID" value="KKR32809.1"/>
    <property type="molecule type" value="Genomic_DNA"/>
</dbReference>
<dbReference type="NCBIfam" id="TIGR00242">
    <property type="entry name" value="division/cell wall cluster transcriptional repressor MraZ"/>
    <property type="match status" value="1"/>
</dbReference>
<feature type="domain" description="SpoVT-AbrB" evidence="8">
    <location>
        <begin position="5"/>
        <end position="47"/>
    </location>
</feature>
<dbReference type="InterPro" id="IPR007159">
    <property type="entry name" value="SpoVT-AbrB_dom"/>
</dbReference>
<dbReference type="GO" id="GO:0005737">
    <property type="term" value="C:cytoplasm"/>
    <property type="evidence" value="ECO:0007669"/>
    <property type="project" value="UniProtKB-UniRule"/>
</dbReference>
<dbReference type="CDD" id="cd16321">
    <property type="entry name" value="MraZ_C"/>
    <property type="match status" value="1"/>
</dbReference>
<dbReference type="InterPro" id="IPR035642">
    <property type="entry name" value="MraZ_N"/>
</dbReference>
<evidence type="ECO:0000313" key="9">
    <source>
        <dbReference type="EMBL" id="KKR32809.1"/>
    </source>
</evidence>
<organism evidence="9 10">
    <name type="scientific">Candidatus Falkowbacteria bacterium GW2011_GWF2_39_8</name>
    <dbReference type="NCBI Taxonomy" id="1618642"/>
    <lineage>
        <taxon>Bacteria</taxon>
        <taxon>Candidatus Falkowiibacteriota</taxon>
    </lineage>
</organism>
<dbReference type="Proteomes" id="UP000034137">
    <property type="component" value="Unassembled WGS sequence"/>
</dbReference>
<dbReference type="InterPro" id="IPR020603">
    <property type="entry name" value="MraZ_dom"/>
</dbReference>
<dbReference type="GO" id="GO:0003700">
    <property type="term" value="F:DNA-binding transcription factor activity"/>
    <property type="evidence" value="ECO:0007669"/>
    <property type="project" value="UniProtKB-UniRule"/>
</dbReference>
<dbReference type="SUPFAM" id="SSF89447">
    <property type="entry name" value="AbrB/MazE/MraZ-like"/>
    <property type="match status" value="1"/>
</dbReference>
<comment type="caution">
    <text evidence="9">The sequence shown here is derived from an EMBL/GenBank/DDBJ whole genome shotgun (WGS) entry which is preliminary data.</text>
</comment>
<dbReference type="Pfam" id="PF02381">
    <property type="entry name" value="MraZ"/>
    <property type="match status" value="2"/>
</dbReference>
<comment type="similarity">
    <text evidence="7">Belongs to the MraZ family.</text>
</comment>
<feature type="domain" description="SpoVT-AbrB" evidence="8">
    <location>
        <begin position="77"/>
        <end position="120"/>
    </location>
</feature>